<dbReference type="EMBL" id="BARS01037207">
    <property type="protein sequence ID" value="GAG23704.1"/>
    <property type="molecule type" value="Genomic_DNA"/>
</dbReference>
<comment type="caution">
    <text evidence="1">The sequence shown here is derived from an EMBL/GenBank/DDBJ whole genome shotgun (WGS) entry which is preliminary data.</text>
</comment>
<evidence type="ECO:0000313" key="1">
    <source>
        <dbReference type="EMBL" id="GAG23704.1"/>
    </source>
</evidence>
<proteinExistence type="predicted"/>
<name>X0VZ06_9ZZZZ</name>
<reference evidence="1" key="1">
    <citation type="journal article" date="2014" name="Front. Microbiol.">
        <title>High frequency of phylogenetically diverse reductive dehalogenase-homologous genes in deep subseafloor sedimentary metagenomes.</title>
        <authorList>
            <person name="Kawai M."/>
            <person name="Futagami T."/>
            <person name="Toyoda A."/>
            <person name="Takaki Y."/>
            <person name="Nishi S."/>
            <person name="Hori S."/>
            <person name="Arai W."/>
            <person name="Tsubouchi T."/>
            <person name="Morono Y."/>
            <person name="Uchiyama I."/>
            <person name="Ito T."/>
            <person name="Fujiyama A."/>
            <person name="Inagaki F."/>
            <person name="Takami H."/>
        </authorList>
    </citation>
    <scope>NUCLEOTIDE SEQUENCE</scope>
    <source>
        <strain evidence="1">Expedition CK06-06</strain>
    </source>
</reference>
<gene>
    <name evidence="1" type="ORF">S01H1_57078</name>
</gene>
<feature type="non-terminal residue" evidence="1">
    <location>
        <position position="1"/>
    </location>
</feature>
<sequence>WYSFALHEAPKYKAASFNADINETFWLALAEDPNVEHIARECNYANMGMMPPIEDFNPVVWCHSLVDPSYAPPGKHIAQHEMQGPRATDLPEREWLKLKKKHAEDLISVWGKHAPNMNWENIIGVDTNSPFDYIRMKNLAPHGNFAGIDKTASQNDANRPTPELANHRTPIKNLYCTGGYWHIGGEASVVQSYNCYKIIAADMGLGKPWEEAGKEDPDSLIEQTRLVTKRMRDSFKAKA</sequence>
<organism evidence="1">
    <name type="scientific">marine sediment metagenome</name>
    <dbReference type="NCBI Taxonomy" id="412755"/>
    <lineage>
        <taxon>unclassified sequences</taxon>
        <taxon>metagenomes</taxon>
        <taxon>ecological metagenomes</taxon>
    </lineage>
</organism>
<dbReference type="AlphaFoldDB" id="X0VZ06"/>
<protein>
    <submittedName>
        <fullName evidence="1">Uncharacterized protein</fullName>
    </submittedName>
</protein>
<accession>X0VZ06</accession>